<dbReference type="Proteomes" id="UP000183508">
    <property type="component" value="Unassembled WGS sequence"/>
</dbReference>
<keyword evidence="2 11" id="KW-0547">Nucleotide-binding</keyword>
<evidence type="ECO:0000256" key="7">
    <source>
        <dbReference type="ARBA" id="ARBA00023235"/>
    </source>
</evidence>
<dbReference type="InterPro" id="IPR013986">
    <property type="entry name" value="DExx_box_DNA_helicase_dom_sf"/>
</dbReference>
<dbReference type="Pfam" id="PF13361">
    <property type="entry name" value="UvrD_C"/>
    <property type="match status" value="1"/>
</dbReference>
<proteinExistence type="inferred from homology"/>
<gene>
    <name evidence="13" type="ORF">SAMN05421543_1172</name>
</gene>
<dbReference type="GO" id="GO:0043138">
    <property type="term" value="F:3'-5' DNA helicase activity"/>
    <property type="evidence" value="ECO:0007669"/>
    <property type="project" value="UniProtKB-EC"/>
</dbReference>
<keyword evidence="4 11" id="KW-0347">Helicase</keyword>
<name>A0A1I7KLJ0_9BACL</name>
<evidence type="ECO:0000256" key="11">
    <source>
        <dbReference type="PROSITE-ProRule" id="PRU00560"/>
    </source>
</evidence>
<dbReference type="InterPro" id="IPR014016">
    <property type="entry name" value="UvrD-like_ATP-bd"/>
</dbReference>
<dbReference type="SUPFAM" id="SSF52540">
    <property type="entry name" value="P-loop containing nucleoside triphosphate hydrolases"/>
    <property type="match status" value="1"/>
</dbReference>
<keyword evidence="5 11" id="KW-0067">ATP-binding</keyword>
<evidence type="ECO:0000256" key="2">
    <source>
        <dbReference type="ARBA" id="ARBA00022741"/>
    </source>
</evidence>
<dbReference type="InterPro" id="IPR014017">
    <property type="entry name" value="DNA_helicase_UvrD-like_C"/>
</dbReference>
<evidence type="ECO:0000256" key="4">
    <source>
        <dbReference type="ARBA" id="ARBA00022806"/>
    </source>
</evidence>
<keyword evidence="3 11" id="KW-0378">Hydrolase</keyword>
<evidence type="ECO:0000256" key="3">
    <source>
        <dbReference type="ARBA" id="ARBA00022801"/>
    </source>
</evidence>
<accession>A0A1I7KLJ0</accession>
<protein>
    <recommendedName>
        <fullName evidence="9">DNA 3'-5' helicase</fullName>
        <ecNumber evidence="9">5.6.2.4</ecNumber>
    </recommendedName>
</protein>
<keyword evidence="6" id="KW-0238">DNA-binding</keyword>
<dbReference type="GO" id="GO:0003677">
    <property type="term" value="F:DNA binding"/>
    <property type="evidence" value="ECO:0007669"/>
    <property type="project" value="UniProtKB-KW"/>
</dbReference>
<evidence type="ECO:0000256" key="8">
    <source>
        <dbReference type="ARBA" id="ARBA00034617"/>
    </source>
</evidence>
<evidence type="ECO:0000313" key="14">
    <source>
        <dbReference type="Proteomes" id="UP000183508"/>
    </source>
</evidence>
<comment type="similarity">
    <text evidence="1">Belongs to the helicase family. UvrD subfamily.</text>
</comment>
<evidence type="ECO:0000259" key="12">
    <source>
        <dbReference type="PROSITE" id="PS51198"/>
    </source>
</evidence>
<dbReference type="EC" id="5.6.2.4" evidence="9"/>
<dbReference type="EMBL" id="FPBV01000017">
    <property type="protein sequence ID" value="SFU98290.1"/>
    <property type="molecule type" value="Genomic_DNA"/>
</dbReference>
<reference evidence="14" key="1">
    <citation type="submission" date="2016-10" db="EMBL/GenBank/DDBJ databases">
        <authorList>
            <person name="Varghese N."/>
        </authorList>
    </citation>
    <scope>NUCLEOTIDE SEQUENCE [LARGE SCALE GENOMIC DNA]</scope>
    <source>
        <strain evidence="14">DSM 17980</strain>
    </source>
</reference>
<sequence>MWTDEQRAIIDRAPAPTVVFAAPGSGKTSVLMAHVAMQLAHRRVAPAELMAVTFTRQAALEMRRRLGRDRRVSDSQAESVRIGTFHALLFRWLAKAGIPVSIPLQGDEQRALARTALAREGLRDPRQVREFLSWMSRMKSRWPPARPEGRGPREMRAFTRAGRTYEGAKTRVGRWDFDDIPVTFARVLEEHPSLLTRSEQLAYLVVDEFQDTNPVEWHVVQALARTYHCPVFVVGDDDQAIYGFRGASPRWLLEFGGVMGADAHWLSTNFRSDAGIVACAERLIGHNRMRMPKRVRPARSDPGTVRACTAADEAEEARQVAAWLEDLRRRHPSWQFAVMARTRVQLLHAWRVCREKAGGVEWRTFHDGKGREWDAVAILGAVEPNPYLANQPETTWQWEEERRLFYVALTRARHVCGIWTPVRVSRQAVRPIRFVHEMGCELDVESPGSEV</sequence>
<dbReference type="CDD" id="cd17932">
    <property type="entry name" value="DEXQc_UvrD"/>
    <property type="match status" value="1"/>
</dbReference>
<keyword evidence="7" id="KW-0413">Isomerase</keyword>
<evidence type="ECO:0000256" key="10">
    <source>
        <dbReference type="ARBA" id="ARBA00048988"/>
    </source>
</evidence>
<dbReference type="Gene3D" id="3.40.50.300">
    <property type="entry name" value="P-loop containing nucleotide triphosphate hydrolases"/>
    <property type="match status" value="3"/>
</dbReference>
<evidence type="ECO:0000256" key="1">
    <source>
        <dbReference type="ARBA" id="ARBA00009922"/>
    </source>
</evidence>
<comment type="catalytic activity">
    <reaction evidence="10">
        <text>ATP + H2O = ADP + phosphate + H(+)</text>
        <dbReference type="Rhea" id="RHEA:13065"/>
        <dbReference type="ChEBI" id="CHEBI:15377"/>
        <dbReference type="ChEBI" id="CHEBI:15378"/>
        <dbReference type="ChEBI" id="CHEBI:30616"/>
        <dbReference type="ChEBI" id="CHEBI:43474"/>
        <dbReference type="ChEBI" id="CHEBI:456216"/>
        <dbReference type="EC" id="5.6.2.4"/>
    </reaction>
</comment>
<evidence type="ECO:0000313" key="13">
    <source>
        <dbReference type="EMBL" id="SFU98290.1"/>
    </source>
</evidence>
<keyword evidence="14" id="KW-1185">Reference proteome</keyword>
<dbReference type="PANTHER" id="PTHR11070">
    <property type="entry name" value="UVRD / RECB / PCRA DNA HELICASE FAMILY MEMBER"/>
    <property type="match status" value="1"/>
</dbReference>
<dbReference type="Gene3D" id="1.10.10.160">
    <property type="match status" value="1"/>
</dbReference>
<dbReference type="GO" id="GO:0000725">
    <property type="term" value="P:recombinational repair"/>
    <property type="evidence" value="ECO:0007669"/>
    <property type="project" value="TreeGrafter"/>
</dbReference>
<dbReference type="GO" id="GO:0016887">
    <property type="term" value="F:ATP hydrolysis activity"/>
    <property type="evidence" value="ECO:0007669"/>
    <property type="project" value="RHEA"/>
</dbReference>
<dbReference type="InterPro" id="IPR000212">
    <property type="entry name" value="DNA_helicase_UvrD/REP"/>
</dbReference>
<dbReference type="STRING" id="392015.SAMN05421543_1172"/>
<feature type="domain" description="UvrD-like helicase ATP-binding" evidence="12">
    <location>
        <begin position="1"/>
        <end position="273"/>
    </location>
</feature>
<dbReference type="GO" id="GO:0005524">
    <property type="term" value="F:ATP binding"/>
    <property type="evidence" value="ECO:0007669"/>
    <property type="project" value="UniProtKB-UniRule"/>
</dbReference>
<evidence type="ECO:0000256" key="5">
    <source>
        <dbReference type="ARBA" id="ARBA00022840"/>
    </source>
</evidence>
<dbReference type="AlphaFoldDB" id="A0A1I7KLJ0"/>
<dbReference type="InterPro" id="IPR027417">
    <property type="entry name" value="P-loop_NTPase"/>
</dbReference>
<evidence type="ECO:0000256" key="6">
    <source>
        <dbReference type="ARBA" id="ARBA00023125"/>
    </source>
</evidence>
<comment type="catalytic activity">
    <reaction evidence="8">
        <text>Couples ATP hydrolysis with the unwinding of duplex DNA by translocating in the 3'-5' direction.</text>
        <dbReference type="EC" id="5.6.2.4"/>
    </reaction>
</comment>
<organism evidence="13 14">
    <name type="scientific">Alicyclobacillus macrosporangiidus</name>
    <dbReference type="NCBI Taxonomy" id="392015"/>
    <lineage>
        <taxon>Bacteria</taxon>
        <taxon>Bacillati</taxon>
        <taxon>Bacillota</taxon>
        <taxon>Bacilli</taxon>
        <taxon>Bacillales</taxon>
        <taxon>Alicyclobacillaceae</taxon>
        <taxon>Alicyclobacillus</taxon>
    </lineage>
</organism>
<dbReference type="Pfam" id="PF00580">
    <property type="entry name" value="UvrD-helicase"/>
    <property type="match status" value="1"/>
</dbReference>
<dbReference type="PANTHER" id="PTHR11070:SF2">
    <property type="entry name" value="ATP-DEPENDENT DNA HELICASE SRS2"/>
    <property type="match status" value="1"/>
</dbReference>
<feature type="binding site" evidence="11">
    <location>
        <begin position="21"/>
        <end position="28"/>
    </location>
    <ligand>
        <name>ATP</name>
        <dbReference type="ChEBI" id="CHEBI:30616"/>
    </ligand>
</feature>
<dbReference type="PROSITE" id="PS51198">
    <property type="entry name" value="UVRD_HELICASE_ATP_BIND"/>
    <property type="match status" value="1"/>
</dbReference>
<evidence type="ECO:0000256" key="9">
    <source>
        <dbReference type="ARBA" id="ARBA00034808"/>
    </source>
</evidence>